<accession>A0A9X1ZGX9</accession>
<dbReference type="Proteomes" id="UP001139293">
    <property type="component" value="Unassembled WGS sequence"/>
</dbReference>
<sequence>MKRFKLSQISMLMWFMFTMFSTAVGVATYAVHQSHAAFNWPTAKGMVVNCWLIERYHERSSAESHYEVAIEYFYAVDGKIYHKSNKTDITGAIPGYSLEEAEALVAEFPRDKKILVHYKPSNPNTAVIKPTMHLFLIVALVVFSLVLIPVLYLMYLQMTSNRDSFIVRNV</sequence>
<evidence type="ECO:0000256" key="1">
    <source>
        <dbReference type="SAM" id="Phobius"/>
    </source>
</evidence>
<organism evidence="4 5">
    <name type="scientific">Shewanella pneumatophori</name>
    <dbReference type="NCBI Taxonomy" id="314092"/>
    <lineage>
        <taxon>Bacteria</taxon>
        <taxon>Pseudomonadati</taxon>
        <taxon>Pseudomonadota</taxon>
        <taxon>Gammaproteobacteria</taxon>
        <taxon>Alteromonadales</taxon>
        <taxon>Shewanellaceae</taxon>
        <taxon>Shewanella</taxon>
    </lineage>
</organism>
<keyword evidence="1" id="KW-1133">Transmembrane helix</keyword>
<feature type="signal peptide" evidence="2">
    <location>
        <begin position="1"/>
        <end position="23"/>
    </location>
</feature>
<keyword evidence="2" id="KW-0732">Signal</keyword>
<dbReference type="RefSeq" id="WP_248948685.1">
    <property type="nucleotide sequence ID" value="NZ_JAKILB010000002.1"/>
</dbReference>
<evidence type="ECO:0000313" key="5">
    <source>
        <dbReference type="Proteomes" id="UP001139293"/>
    </source>
</evidence>
<gene>
    <name evidence="4" type="ORF">L2740_03415</name>
</gene>
<evidence type="ECO:0000313" key="4">
    <source>
        <dbReference type="EMBL" id="MCL1137593.1"/>
    </source>
</evidence>
<evidence type="ECO:0000259" key="3">
    <source>
        <dbReference type="Pfam" id="PF12158"/>
    </source>
</evidence>
<comment type="caution">
    <text evidence="4">The sequence shown here is derived from an EMBL/GenBank/DDBJ whole genome shotgun (WGS) entry which is preliminary data.</text>
</comment>
<keyword evidence="5" id="KW-1185">Reference proteome</keyword>
<keyword evidence="1" id="KW-0472">Membrane</keyword>
<dbReference type="AlphaFoldDB" id="A0A9X1ZGX9"/>
<dbReference type="EMBL" id="JAKILB010000002">
    <property type="protein sequence ID" value="MCL1137593.1"/>
    <property type="molecule type" value="Genomic_DNA"/>
</dbReference>
<evidence type="ECO:0000256" key="2">
    <source>
        <dbReference type="SAM" id="SignalP"/>
    </source>
</evidence>
<reference evidence="4" key="1">
    <citation type="submission" date="2022-01" db="EMBL/GenBank/DDBJ databases">
        <title>Whole genome-based taxonomy of the Shewanellaceae.</title>
        <authorList>
            <person name="Martin-Rodriguez A.J."/>
        </authorList>
    </citation>
    <scope>NUCLEOTIDE SEQUENCE</scope>
    <source>
        <strain evidence="4">KCTC 23973</strain>
    </source>
</reference>
<feature type="chain" id="PRO_5040779685" evidence="2">
    <location>
        <begin position="24"/>
        <end position="170"/>
    </location>
</feature>
<keyword evidence="1" id="KW-0812">Transmembrane</keyword>
<dbReference type="Pfam" id="PF12158">
    <property type="entry name" value="DUF3592"/>
    <property type="match status" value="1"/>
</dbReference>
<dbReference type="InterPro" id="IPR021994">
    <property type="entry name" value="DUF3592"/>
</dbReference>
<feature type="domain" description="DUF3592" evidence="3">
    <location>
        <begin position="45"/>
        <end position="132"/>
    </location>
</feature>
<protein>
    <submittedName>
        <fullName evidence="4">DUF3592 domain-containing protein</fullName>
    </submittedName>
</protein>
<proteinExistence type="predicted"/>
<name>A0A9X1ZGX9_9GAMM</name>
<feature type="transmembrane region" description="Helical" evidence="1">
    <location>
        <begin position="132"/>
        <end position="155"/>
    </location>
</feature>